<dbReference type="CDD" id="cd18991">
    <property type="entry name" value="LGIC_ECD_GlyR"/>
    <property type="match status" value="1"/>
</dbReference>
<dbReference type="PRINTS" id="PR00252">
    <property type="entry name" value="NRIONCHANNEL"/>
</dbReference>
<feature type="region of interest" description="Disordered" evidence="21">
    <location>
        <begin position="44"/>
        <end position="63"/>
    </location>
</feature>
<comment type="subcellular location">
    <subcellularLocation>
        <location evidence="18">Postsynaptic cell membrane</location>
        <topology evidence="18">Multi-pass membrane protein</topology>
    </subcellularLocation>
</comment>
<evidence type="ECO:0000256" key="6">
    <source>
        <dbReference type="ARBA" id="ARBA00022989"/>
    </source>
</evidence>
<evidence type="ECO:0000313" key="25">
    <source>
        <dbReference type="RefSeq" id="XP_036364398.1"/>
    </source>
</evidence>
<sequence>MGYYTWNTFALMLLVLCCVETTISSGSPSRGHVPPPMVRIDAGTRSRYGVRGRHGSNANRQMRTRSLRKEELLKRSEVIKNILLNYDNRISPHFDPDVPTKVKVHMYVNSFDSIRESSMDFSMNFIITQKWNDPRLKFSTGTDENLELDTKFMDRIWVPDLYFANEKEANFHNITVPNRMMHLHSDGTVRYRVRLTMTATCPMKLEKFPLDIQTCSIFIKSFVYTPDNVVFEWDDGSAVTHNRQMELSQFTIYNITFGDCHRDYEENNFTCISTSFHLQRKYAYYMLHAYLPSTLIVVISWLSFWLPTESTAARISLSSLTILTMITQRQSNSGDLPPVSYIKAIDIWTVACLLFVFAAFVEYTLVCFFSRQDCHVLTISLTGAKESIFATSSNQSPKDTDIGITNVQEGASDNPYTLDNDNVTLDVTVPNPIAKQRAKRVDVISRVVFPTLFAIFLIPYWSIYLR</sequence>
<dbReference type="PRINTS" id="PR00253">
    <property type="entry name" value="GABAARECEPTR"/>
</dbReference>
<dbReference type="Gene3D" id="2.70.170.10">
    <property type="entry name" value="Neurotransmitter-gated ion-channel ligand-binding domain"/>
    <property type="match status" value="1"/>
</dbReference>
<feature type="domain" description="Neurotransmitter-gated ion-channel transmembrane" evidence="23">
    <location>
        <begin position="290"/>
        <end position="371"/>
    </location>
</feature>
<evidence type="ECO:0000256" key="20">
    <source>
        <dbReference type="RuleBase" id="RU000687"/>
    </source>
</evidence>
<keyword evidence="17 20" id="KW-0407">Ion channel</keyword>
<keyword evidence="12" id="KW-0869">Chloride channel</keyword>
<dbReference type="PANTHER" id="PTHR18945">
    <property type="entry name" value="NEUROTRANSMITTER GATED ION CHANNEL"/>
    <property type="match status" value="1"/>
</dbReference>
<reference evidence="25" key="1">
    <citation type="submission" date="2025-08" db="UniProtKB">
        <authorList>
            <consortium name="RefSeq"/>
        </authorList>
    </citation>
    <scope>IDENTIFICATION</scope>
</reference>
<keyword evidence="5 20" id="KW-0732">Signal</keyword>
<dbReference type="InterPro" id="IPR006202">
    <property type="entry name" value="Neur_chan_lig-bd"/>
</dbReference>
<comment type="caution">
    <text evidence="20">Lacks conserved residue(s) required for the propagation of feature annotation.</text>
</comment>
<evidence type="ECO:0000256" key="11">
    <source>
        <dbReference type="ARBA" id="ARBA00023170"/>
    </source>
</evidence>
<dbReference type="RefSeq" id="XP_036364398.1">
    <property type="nucleotide sequence ID" value="XM_036508505.1"/>
</dbReference>
<dbReference type="Pfam" id="PF02932">
    <property type="entry name" value="Neur_chan_memb"/>
    <property type="match status" value="1"/>
</dbReference>
<evidence type="ECO:0000256" key="16">
    <source>
        <dbReference type="ARBA" id="ARBA00023286"/>
    </source>
</evidence>
<protein>
    <recommendedName>
        <fullName evidence="19">Gamma-aminobutyric acid receptor subunit beta</fullName>
    </recommendedName>
</protein>
<feature type="transmembrane region" description="Helical" evidence="20">
    <location>
        <begin position="282"/>
        <end position="304"/>
    </location>
</feature>
<keyword evidence="6 20" id="KW-1133">Transmembrane helix</keyword>
<evidence type="ECO:0000256" key="18">
    <source>
        <dbReference type="ARBA" id="ARBA00034104"/>
    </source>
</evidence>
<keyword evidence="8 20" id="KW-0406">Ion transport</keyword>
<keyword evidence="13" id="KW-0325">Glycoprotein</keyword>
<keyword evidence="24" id="KW-1185">Reference proteome</keyword>
<evidence type="ECO:0000256" key="12">
    <source>
        <dbReference type="ARBA" id="ARBA00023173"/>
    </source>
</evidence>
<dbReference type="Proteomes" id="UP000515154">
    <property type="component" value="Linkage group LG13"/>
</dbReference>
<dbReference type="InterPro" id="IPR036734">
    <property type="entry name" value="Neur_chan_lig-bd_sf"/>
</dbReference>
<evidence type="ECO:0000259" key="23">
    <source>
        <dbReference type="Pfam" id="PF02932"/>
    </source>
</evidence>
<keyword evidence="7" id="KW-0770">Synapse</keyword>
<evidence type="ECO:0000256" key="17">
    <source>
        <dbReference type="ARBA" id="ARBA00023303"/>
    </source>
</evidence>
<evidence type="ECO:0000256" key="7">
    <source>
        <dbReference type="ARBA" id="ARBA00023018"/>
    </source>
</evidence>
<accession>A0A7E6FA32</accession>
<evidence type="ECO:0000256" key="1">
    <source>
        <dbReference type="ARBA" id="ARBA00010180"/>
    </source>
</evidence>
<keyword evidence="10" id="KW-1015">Disulfide bond</keyword>
<keyword evidence="4 20" id="KW-0812">Transmembrane</keyword>
<keyword evidence="14" id="KW-0868">Chloride</keyword>
<evidence type="ECO:0000256" key="9">
    <source>
        <dbReference type="ARBA" id="ARBA00023136"/>
    </source>
</evidence>
<dbReference type="GO" id="GO:0045211">
    <property type="term" value="C:postsynaptic membrane"/>
    <property type="evidence" value="ECO:0007669"/>
    <property type="project" value="UniProtKB-SubCell"/>
</dbReference>
<dbReference type="PROSITE" id="PS00236">
    <property type="entry name" value="NEUROTR_ION_CHANNEL"/>
    <property type="match status" value="1"/>
</dbReference>
<dbReference type="FunFam" id="2.70.170.10:FF:000021">
    <property type="entry name" value="Gamma-aminobutyric acid receptor isoform 3b"/>
    <property type="match status" value="1"/>
</dbReference>
<dbReference type="GO" id="GO:0005230">
    <property type="term" value="F:extracellular ligand-gated monoatomic ion channel activity"/>
    <property type="evidence" value="ECO:0007669"/>
    <property type="project" value="InterPro"/>
</dbReference>
<dbReference type="SUPFAM" id="SSF63712">
    <property type="entry name" value="Nicotinic receptor ligand binding domain-like"/>
    <property type="match status" value="1"/>
</dbReference>
<feature type="chain" id="PRO_5029034259" description="Gamma-aminobutyric acid receptor subunit beta" evidence="20">
    <location>
        <begin position="25"/>
        <end position="466"/>
    </location>
</feature>
<dbReference type="InterPro" id="IPR038050">
    <property type="entry name" value="Neuro_actylchol_rec"/>
</dbReference>
<name>A0A7E6FA32_9MOLL</name>
<dbReference type="InterPro" id="IPR036719">
    <property type="entry name" value="Neuro-gated_channel_TM_sf"/>
</dbReference>
<evidence type="ECO:0000256" key="21">
    <source>
        <dbReference type="SAM" id="MobiDB-lite"/>
    </source>
</evidence>
<comment type="similarity">
    <text evidence="1">Belongs to the ligand-gated ion channel (TC 1.A.9) family. Gamma-aminobutyric acid receptor (TC 1.A.9.5) subfamily.</text>
</comment>
<dbReference type="InterPro" id="IPR006029">
    <property type="entry name" value="Neurotrans-gated_channel_TM"/>
</dbReference>
<evidence type="ECO:0000256" key="4">
    <source>
        <dbReference type="ARBA" id="ARBA00022692"/>
    </source>
</evidence>
<evidence type="ECO:0000256" key="5">
    <source>
        <dbReference type="ARBA" id="ARBA00022729"/>
    </source>
</evidence>
<evidence type="ECO:0000313" key="24">
    <source>
        <dbReference type="Proteomes" id="UP000515154"/>
    </source>
</evidence>
<keyword evidence="15" id="KW-0628">Postsynaptic cell membrane</keyword>
<evidence type="ECO:0000256" key="15">
    <source>
        <dbReference type="ARBA" id="ARBA00023257"/>
    </source>
</evidence>
<dbReference type="InterPro" id="IPR006028">
    <property type="entry name" value="GABAA/Glycine_rcpt"/>
</dbReference>
<dbReference type="KEGG" id="osn:115218578"/>
<keyword evidence="2 20" id="KW-0813">Transport</keyword>
<evidence type="ECO:0000256" key="13">
    <source>
        <dbReference type="ARBA" id="ARBA00023180"/>
    </source>
</evidence>
<organism evidence="24 25">
    <name type="scientific">Octopus sinensis</name>
    <name type="common">East Asian common octopus</name>
    <dbReference type="NCBI Taxonomy" id="2607531"/>
    <lineage>
        <taxon>Eukaryota</taxon>
        <taxon>Metazoa</taxon>
        <taxon>Spiralia</taxon>
        <taxon>Lophotrochozoa</taxon>
        <taxon>Mollusca</taxon>
        <taxon>Cephalopoda</taxon>
        <taxon>Coleoidea</taxon>
        <taxon>Octopodiformes</taxon>
        <taxon>Octopoda</taxon>
        <taxon>Incirrata</taxon>
        <taxon>Octopodidae</taxon>
        <taxon>Octopus</taxon>
    </lineage>
</organism>
<evidence type="ECO:0000256" key="8">
    <source>
        <dbReference type="ARBA" id="ARBA00023065"/>
    </source>
</evidence>
<dbReference type="CDD" id="cd19049">
    <property type="entry name" value="LGIC_TM_anion"/>
    <property type="match status" value="1"/>
</dbReference>
<dbReference type="GO" id="GO:0005254">
    <property type="term" value="F:chloride channel activity"/>
    <property type="evidence" value="ECO:0007669"/>
    <property type="project" value="UniProtKB-KW"/>
</dbReference>
<dbReference type="Pfam" id="PF02931">
    <property type="entry name" value="Neur_chan_LBD"/>
    <property type="match status" value="1"/>
</dbReference>
<feature type="transmembrane region" description="Helical" evidence="20">
    <location>
        <begin position="347"/>
        <end position="369"/>
    </location>
</feature>
<proteinExistence type="inferred from homology"/>
<dbReference type="InterPro" id="IPR006201">
    <property type="entry name" value="Neur_channel"/>
</dbReference>
<dbReference type="Gene3D" id="1.20.58.390">
    <property type="entry name" value="Neurotransmitter-gated ion-channel transmembrane domain"/>
    <property type="match status" value="1"/>
</dbReference>
<keyword evidence="3" id="KW-1003">Cell membrane</keyword>
<feature type="signal peptide" evidence="20">
    <location>
        <begin position="1"/>
        <end position="24"/>
    </location>
</feature>
<keyword evidence="9 20" id="KW-0472">Membrane</keyword>
<evidence type="ECO:0000256" key="10">
    <source>
        <dbReference type="ARBA" id="ARBA00023157"/>
    </source>
</evidence>
<dbReference type="GO" id="GO:0034707">
    <property type="term" value="C:chloride channel complex"/>
    <property type="evidence" value="ECO:0007669"/>
    <property type="project" value="UniProtKB-KW"/>
</dbReference>
<evidence type="ECO:0000256" key="14">
    <source>
        <dbReference type="ARBA" id="ARBA00023214"/>
    </source>
</evidence>
<gene>
    <name evidence="25" type="primary">LOC115218578</name>
</gene>
<dbReference type="InterPro" id="IPR018000">
    <property type="entry name" value="Neurotransmitter_ion_chnl_CS"/>
</dbReference>
<keyword evidence="16" id="KW-1071">Ligand-gated ion channel</keyword>
<dbReference type="NCBIfam" id="TIGR00860">
    <property type="entry name" value="LIC"/>
    <property type="match status" value="1"/>
</dbReference>
<dbReference type="AlphaFoldDB" id="A0A7E6FA32"/>
<evidence type="ECO:0000259" key="22">
    <source>
        <dbReference type="Pfam" id="PF02931"/>
    </source>
</evidence>
<evidence type="ECO:0000256" key="3">
    <source>
        <dbReference type="ARBA" id="ARBA00022475"/>
    </source>
</evidence>
<feature type="transmembrane region" description="Helical" evidence="20">
    <location>
        <begin position="443"/>
        <end position="463"/>
    </location>
</feature>
<dbReference type="SUPFAM" id="SSF90112">
    <property type="entry name" value="Neurotransmitter-gated ion-channel transmembrane pore"/>
    <property type="match status" value="1"/>
</dbReference>
<evidence type="ECO:0000256" key="19">
    <source>
        <dbReference type="ARBA" id="ARBA00071250"/>
    </source>
</evidence>
<dbReference type="GO" id="GO:0004888">
    <property type="term" value="F:transmembrane signaling receptor activity"/>
    <property type="evidence" value="ECO:0007669"/>
    <property type="project" value="InterPro"/>
</dbReference>
<feature type="domain" description="Neurotransmitter-gated ion-channel ligand-binding" evidence="22">
    <location>
        <begin position="77"/>
        <end position="282"/>
    </location>
</feature>
<keyword evidence="11 25" id="KW-0675">Receptor</keyword>
<evidence type="ECO:0000256" key="2">
    <source>
        <dbReference type="ARBA" id="ARBA00022448"/>
    </source>
</evidence>